<accession>A0A1I7WNS7</accession>
<proteinExistence type="predicted"/>
<evidence type="ECO:0000313" key="2">
    <source>
        <dbReference type="WBParaSite" id="Hba_06797"/>
    </source>
</evidence>
<dbReference type="AlphaFoldDB" id="A0A1I7WNS7"/>
<dbReference type="WBParaSite" id="Hba_06797">
    <property type="protein sequence ID" value="Hba_06797"/>
    <property type="gene ID" value="Hba_06797"/>
</dbReference>
<organism evidence="1 2">
    <name type="scientific">Heterorhabditis bacteriophora</name>
    <name type="common">Entomopathogenic nematode worm</name>
    <dbReference type="NCBI Taxonomy" id="37862"/>
    <lineage>
        <taxon>Eukaryota</taxon>
        <taxon>Metazoa</taxon>
        <taxon>Ecdysozoa</taxon>
        <taxon>Nematoda</taxon>
        <taxon>Chromadorea</taxon>
        <taxon>Rhabditida</taxon>
        <taxon>Rhabditina</taxon>
        <taxon>Rhabditomorpha</taxon>
        <taxon>Strongyloidea</taxon>
        <taxon>Heterorhabditidae</taxon>
        <taxon>Heterorhabditis</taxon>
    </lineage>
</organism>
<reference evidence="2" key="1">
    <citation type="submission" date="2016-11" db="UniProtKB">
        <authorList>
            <consortium name="WormBaseParasite"/>
        </authorList>
    </citation>
    <scope>IDENTIFICATION</scope>
</reference>
<name>A0A1I7WNS7_HETBA</name>
<sequence>MTSSVFVSYISFVQFYNYS</sequence>
<keyword evidence="1" id="KW-1185">Reference proteome</keyword>
<protein>
    <submittedName>
        <fullName evidence="2">Uncharacterized protein</fullName>
    </submittedName>
</protein>
<evidence type="ECO:0000313" key="1">
    <source>
        <dbReference type="Proteomes" id="UP000095283"/>
    </source>
</evidence>
<dbReference type="Proteomes" id="UP000095283">
    <property type="component" value="Unplaced"/>
</dbReference>